<reference evidence="1" key="1">
    <citation type="submission" date="2021-02" db="EMBL/GenBank/DDBJ databases">
        <authorList>
            <person name="Nowell W R."/>
        </authorList>
    </citation>
    <scope>NUCLEOTIDE SEQUENCE</scope>
    <source>
        <strain evidence="1">Ploen Becks lab</strain>
    </source>
</reference>
<dbReference type="OrthoDB" id="6432522at2759"/>
<name>A0A814NYZ4_9BILA</name>
<comment type="caution">
    <text evidence="1">The sequence shown here is derived from an EMBL/GenBank/DDBJ whole genome shotgun (WGS) entry which is preliminary data.</text>
</comment>
<gene>
    <name evidence="1" type="ORF">OXX778_LOCUS20950</name>
</gene>
<sequence>MQCSSICQAKSLKDAVFILDKLFSGRKSRKGYKIIKKYMPDDQNCKELYSYFERQWLKKTSPRLWNHFESNVRTNNRIEGFHSGLNKMISSQHPNIFILINHLKVQQASINQFIQYPCEYWYDSPDQVDQFFNDNSFENTQGALHENLELRTESVEQCFETFVNEVHLVQDNVTFADLQTDTELPSFFHL</sequence>
<keyword evidence="2" id="KW-1185">Reference proteome</keyword>
<accession>A0A814NYZ4</accession>
<dbReference type="EMBL" id="CAJNOC010007330">
    <property type="protein sequence ID" value="CAF1096825.1"/>
    <property type="molecule type" value="Genomic_DNA"/>
</dbReference>
<proteinExistence type="predicted"/>
<evidence type="ECO:0000313" key="1">
    <source>
        <dbReference type="EMBL" id="CAF1096825.1"/>
    </source>
</evidence>
<dbReference type="Proteomes" id="UP000663879">
    <property type="component" value="Unassembled WGS sequence"/>
</dbReference>
<organism evidence="1 2">
    <name type="scientific">Brachionus calyciflorus</name>
    <dbReference type="NCBI Taxonomy" id="104777"/>
    <lineage>
        <taxon>Eukaryota</taxon>
        <taxon>Metazoa</taxon>
        <taxon>Spiralia</taxon>
        <taxon>Gnathifera</taxon>
        <taxon>Rotifera</taxon>
        <taxon>Eurotatoria</taxon>
        <taxon>Monogononta</taxon>
        <taxon>Pseudotrocha</taxon>
        <taxon>Ploima</taxon>
        <taxon>Brachionidae</taxon>
        <taxon>Brachionus</taxon>
    </lineage>
</organism>
<evidence type="ECO:0000313" key="2">
    <source>
        <dbReference type="Proteomes" id="UP000663879"/>
    </source>
</evidence>
<protein>
    <submittedName>
        <fullName evidence="1">Uncharacterized protein</fullName>
    </submittedName>
</protein>
<dbReference type="AlphaFoldDB" id="A0A814NYZ4"/>